<reference evidence="2 3" key="1">
    <citation type="submission" date="2015-05" db="EMBL/GenBank/DDBJ databases">
        <title>Genome assembly of Archangium gephyra DSM 2261.</title>
        <authorList>
            <person name="Sharma G."/>
            <person name="Subramanian S."/>
        </authorList>
    </citation>
    <scope>NUCLEOTIDE SEQUENCE [LARGE SCALE GENOMIC DNA]</scope>
    <source>
        <strain evidence="2 3">DSM 2261</strain>
    </source>
</reference>
<keyword evidence="1" id="KW-0812">Transmembrane</keyword>
<keyword evidence="1" id="KW-1133">Transmembrane helix</keyword>
<keyword evidence="1" id="KW-0472">Membrane</keyword>
<protein>
    <submittedName>
        <fullName evidence="2">Uncharacterized protein</fullName>
    </submittedName>
</protein>
<sequence length="39" mass="4202">MPTVAQMTRAAPWARGWFLWGCAVLTPTLVSVNGVVARS</sequence>
<evidence type="ECO:0000313" key="2">
    <source>
        <dbReference type="EMBL" id="AKJ06611.1"/>
    </source>
</evidence>
<dbReference type="KEGG" id="age:AA314_08237"/>
<proteinExistence type="predicted"/>
<evidence type="ECO:0000256" key="1">
    <source>
        <dbReference type="SAM" id="Phobius"/>
    </source>
</evidence>
<organism evidence="2 3">
    <name type="scientific">Archangium gephyra</name>
    <dbReference type="NCBI Taxonomy" id="48"/>
    <lineage>
        <taxon>Bacteria</taxon>
        <taxon>Pseudomonadati</taxon>
        <taxon>Myxococcota</taxon>
        <taxon>Myxococcia</taxon>
        <taxon>Myxococcales</taxon>
        <taxon>Cystobacterineae</taxon>
        <taxon>Archangiaceae</taxon>
        <taxon>Archangium</taxon>
    </lineage>
</organism>
<dbReference type="AlphaFoldDB" id="A0AAC8QFQ2"/>
<accession>A0AAC8QFQ2</accession>
<dbReference type="Proteomes" id="UP000035579">
    <property type="component" value="Chromosome"/>
</dbReference>
<feature type="transmembrane region" description="Helical" evidence="1">
    <location>
        <begin position="17"/>
        <end position="36"/>
    </location>
</feature>
<gene>
    <name evidence="2" type="ORF">AA314_08237</name>
</gene>
<name>A0AAC8QFQ2_9BACT</name>
<dbReference type="EMBL" id="CP011509">
    <property type="protein sequence ID" value="AKJ06611.1"/>
    <property type="molecule type" value="Genomic_DNA"/>
</dbReference>
<evidence type="ECO:0000313" key="3">
    <source>
        <dbReference type="Proteomes" id="UP000035579"/>
    </source>
</evidence>